<evidence type="ECO:0000256" key="1">
    <source>
        <dbReference type="ARBA" id="ARBA00022536"/>
    </source>
</evidence>
<dbReference type="SMART" id="SM00179">
    <property type="entry name" value="EGF_CA"/>
    <property type="match status" value="5"/>
</dbReference>
<feature type="disulfide bond" evidence="5">
    <location>
        <begin position="233"/>
        <end position="242"/>
    </location>
</feature>
<feature type="domain" description="EGF-like" evidence="6">
    <location>
        <begin position="207"/>
        <end position="243"/>
    </location>
</feature>
<dbReference type="EMBL" id="CALNXI010001926">
    <property type="protein sequence ID" value="CAH3179809.1"/>
    <property type="molecule type" value="Genomic_DNA"/>
</dbReference>
<dbReference type="PANTHER" id="PTHR12916:SF4">
    <property type="entry name" value="UNINFLATABLE, ISOFORM C"/>
    <property type="match status" value="1"/>
</dbReference>
<dbReference type="PROSITE" id="PS00022">
    <property type="entry name" value="EGF_1"/>
    <property type="match status" value="5"/>
</dbReference>
<dbReference type="PROSITE" id="PS01187">
    <property type="entry name" value="EGF_CA"/>
    <property type="match status" value="2"/>
</dbReference>
<keyword evidence="8" id="KW-1185">Reference proteome</keyword>
<dbReference type="SUPFAM" id="SSF57196">
    <property type="entry name" value="EGF/Laminin"/>
    <property type="match status" value="5"/>
</dbReference>
<evidence type="ECO:0000256" key="5">
    <source>
        <dbReference type="PROSITE-ProRule" id="PRU00076"/>
    </source>
</evidence>
<keyword evidence="1 5" id="KW-0245">EGF-like domain</keyword>
<evidence type="ECO:0000313" key="8">
    <source>
        <dbReference type="Proteomes" id="UP001159427"/>
    </source>
</evidence>
<feature type="domain" description="EGF-like" evidence="6">
    <location>
        <begin position="56"/>
        <end position="92"/>
    </location>
</feature>
<feature type="disulfide bond" evidence="5">
    <location>
        <begin position="82"/>
        <end position="91"/>
    </location>
</feature>
<keyword evidence="2" id="KW-0732">Signal</keyword>
<dbReference type="InterPro" id="IPR001881">
    <property type="entry name" value="EGF-like_Ca-bd_dom"/>
</dbReference>
<feature type="domain" description="EGF-like" evidence="6">
    <location>
        <begin position="94"/>
        <end position="130"/>
    </location>
</feature>
<keyword evidence="4 5" id="KW-1015">Disulfide bond</keyword>
<name>A0ABN8RK77_9CNID</name>
<accession>A0ABN8RK77</accession>
<feature type="disulfide bond" evidence="5">
    <location>
        <begin position="12"/>
        <end position="29"/>
    </location>
</feature>
<feature type="domain" description="EGF-like" evidence="6">
    <location>
        <begin position="3"/>
        <end position="41"/>
    </location>
</feature>
<keyword evidence="3" id="KW-0677">Repeat</keyword>
<dbReference type="Pfam" id="PF12661">
    <property type="entry name" value="hEGF"/>
    <property type="match status" value="2"/>
</dbReference>
<evidence type="ECO:0000259" key="6">
    <source>
        <dbReference type="PROSITE" id="PS50026"/>
    </source>
</evidence>
<evidence type="ECO:0000313" key="7">
    <source>
        <dbReference type="EMBL" id="CAH3179809.1"/>
    </source>
</evidence>
<organism evidence="7 8">
    <name type="scientific">Porites evermanni</name>
    <dbReference type="NCBI Taxonomy" id="104178"/>
    <lineage>
        <taxon>Eukaryota</taxon>
        <taxon>Metazoa</taxon>
        <taxon>Cnidaria</taxon>
        <taxon>Anthozoa</taxon>
        <taxon>Hexacorallia</taxon>
        <taxon>Scleractinia</taxon>
        <taxon>Fungiina</taxon>
        <taxon>Poritidae</taxon>
        <taxon>Porites</taxon>
    </lineage>
</organism>
<feature type="non-terminal residue" evidence="7">
    <location>
        <position position="1"/>
    </location>
</feature>
<feature type="disulfide bond" evidence="5">
    <location>
        <begin position="195"/>
        <end position="204"/>
    </location>
</feature>
<sequence length="278" mass="30005">TFPQSPCESSPCKNNGRCVSLYKENSYVCLCSDGFFGIYCEKAPWGNAYFLAQIFKVLAGELRYLNTGGSCTDQVSGYACICQPGYAGAQCQTNINECSSNPCLNGGSCTDQVNGYTCSCQPGYAGARCQSGTYALALRTLQMLLFDIQEEFSCHAPSGNAYFLAQIFKILAGELRYLNTGGSCTDQVNGYACICQPGYAGAQCQTNINECSSNPCLNGGSCTDKINGYTCSCQLGYTGARCQSLSGTYALALKTLQMLPFDIQEEFSVRMRITEIIR</sequence>
<dbReference type="SMART" id="SM00181">
    <property type="entry name" value="EGF"/>
    <property type="match status" value="5"/>
</dbReference>
<dbReference type="CDD" id="cd00054">
    <property type="entry name" value="EGF_CA"/>
    <property type="match status" value="5"/>
</dbReference>
<dbReference type="Pfam" id="PF00008">
    <property type="entry name" value="EGF"/>
    <property type="match status" value="3"/>
</dbReference>
<proteinExistence type="predicted"/>
<dbReference type="Proteomes" id="UP001159427">
    <property type="component" value="Unassembled WGS sequence"/>
</dbReference>
<dbReference type="PROSITE" id="PS01186">
    <property type="entry name" value="EGF_2"/>
    <property type="match status" value="5"/>
</dbReference>
<feature type="domain" description="EGF-like" evidence="6">
    <location>
        <begin position="169"/>
        <end position="205"/>
    </location>
</feature>
<feature type="disulfide bond" evidence="5">
    <location>
        <begin position="31"/>
        <end position="40"/>
    </location>
</feature>
<dbReference type="Gene3D" id="2.10.25.10">
    <property type="entry name" value="Laminin"/>
    <property type="match status" value="5"/>
</dbReference>
<dbReference type="PROSITE" id="PS00010">
    <property type="entry name" value="ASX_HYDROXYL"/>
    <property type="match status" value="4"/>
</dbReference>
<dbReference type="InterPro" id="IPR000152">
    <property type="entry name" value="EGF-type_Asp/Asn_hydroxyl_site"/>
</dbReference>
<dbReference type="PANTHER" id="PTHR12916">
    <property type="entry name" value="CYTOCHROME C OXIDASE POLYPEPTIDE VIC-2"/>
    <property type="match status" value="1"/>
</dbReference>
<evidence type="ECO:0000256" key="2">
    <source>
        <dbReference type="ARBA" id="ARBA00022729"/>
    </source>
</evidence>
<dbReference type="PROSITE" id="PS50026">
    <property type="entry name" value="EGF_3"/>
    <property type="match status" value="5"/>
</dbReference>
<comment type="caution">
    <text evidence="5">Lacks conserved residue(s) required for the propagation of feature annotation.</text>
</comment>
<evidence type="ECO:0000256" key="3">
    <source>
        <dbReference type="ARBA" id="ARBA00022737"/>
    </source>
</evidence>
<comment type="caution">
    <text evidence="7">The sequence shown here is derived from an EMBL/GenBank/DDBJ whole genome shotgun (WGS) entry which is preliminary data.</text>
</comment>
<gene>
    <name evidence="7" type="ORF">PEVE_00012574</name>
</gene>
<reference evidence="7 8" key="1">
    <citation type="submission" date="2022-05" db="EMBL/GenBank/DDBJ databases">
        <authorList>
            <consortium name="Genoscope - CEA"/>
            <person name="William W."/>
        </authorList>
    </citation>
    <scope>NUCLEOTIDE SEQUENCE [LARGE SCALE GENOMIC DNA]</scope>
</reference>
<feature type="disulfide bond" evidence="5">
    <location>
        <begin position="120"/>
        <end position="129"/>
    </location>
</feature>
<dbReference type="PRINTS" id="PR00010">
    <property type="entry name" value="EGFBLOOD"/>
</dbReference>
<dbReference type="InterPro" id="IPR013032">
    <property type="entry name" value="EGF-like_CS"/>
</dbReference>
<dbReference type="InterPro" id="IPR018097">
    <property type="entry name" value="EGF_Ca-bd_CS"/>
</dbReference>
<protein>
    <recommendedName>
        <fullName evidence="6">EGF-like domain-containing protein</fullName>
    </recommendedName>
</protein>
<dbReference type="InterPro" id="IPR000742">
    <property type="entry name" value="EGF"/>
</dbReference>
<evidence type="ECO:0000256" key="4">
    <source>
        <dbReference type="ARBA" id="ARBA00023157"/>
    </source>
</evidence>